<sequence length="429" mass="46640">MEAWWFLWPDAVKAANQSWRKPDDYLGKNVGMIRDAKEELKRRVVPRGAKPGRGGFRGYTDADAPRIAAEVSRLGIADKPGGQSGSYDRFRRSVAACKWWPVRRAAASPAPPSAARGAGKEAARAGGEPMNCLQVSQSFTLVAGLLSAGVTGCVASADGAALPGPEDDLHAAASALSPSDPAALRTFDHGDVDLADIPQSCLDHLKANVIVHYGHRSHGSQITHGAKSLRNKDAKYGFQTGYMGIPNTPGALRVWAGMVTTDAVSAAKYWDSEAGLNELRTILTNNPSIRYSAWAWSFEISSQTQATIDDYLTTMNSLEQEFPDVTFIYMTGTAEETYNGANRKARNQQIRSYAQANGKILYDHEDLDAWSGDERYSLMLGGVEVPMEHPDWNAPDTNGYNYSHATQASCENKARAFWVMLATLEGCMP</sequence>
<dbReference type="Proteomes" id="UP000019678">
    <property type="component" value="Unassembled WGS sequence"/>
</dbReference>
<dbReference type="eggNOG" id="ENOG5032W6F">
    <property type="taxonomic scope" value="Bacteria"/>
</dbReference>
<protein>
    <submittedName>
        <fullName evidence="1">Uncharacterized protein</fullName>
    </submittedName>
</protein>
<proteinExistence type="predicted"/>
<evidence type="ECO:0000313" key="1">
    <source>
        <dbReference type="EMBL" id="EYF02467.1"/>
    </source>
</evidence>
<organism evidence="1 2">
    <name type="scientific">Chondromyces apiculatus DSM 436</name>
    <dbReference type="NCBI Taxonomy" id="1192034"/>
    <lineage>
        <taxon>Bacteria</taxon>
        <taxon>Pseudomonadati</taxon>
        <taxon>Myxococcota</taxon>
        <taxon>Polyangia</taxon>
        <taxon>Polyangiales</taxon>
        <taxon>Polyangiaceae</taxon>
        <taxon>Chondromyces</taxon>
    </lineage>
</organism>
<comment type="caution">
    <text evidence="1">The sequence shown here is derived from an EMBL/GenBank/DDBJ whole genome shotgun (WGS) entry which is preliminary data.</text>
</comment>
<dbReference type="AlphaFoldDB" id="A0A017T0E1"/>
<dbReference type="STRING" id="1192034.CAP_7089"/>
<dbReference type="EMBL" id="ASRX01000060">
    <property type="protein sequence ID" value="EYF02467.1"/>
    <property type="molecule type" value="Genomic_DNA"/>
</dbReference>
<name>A0A017T0E1_9BACT</name>
<keyword evidence="2" id="KW-1185">Reference proteome</keyword>
<accession>A0A017T0E1</accession>
<dbReference type="OrthoDB" id="1112990at2"/>
<evidence type="ECO:0000313" key="2">
    <source>
        <dbReference type="Proteomes" id="UP000019678"/>
    </source>
</evidence>
<gene>
    <name evidence="1" type="ORF">CAP_7089</name>
</gene>
<dbReference type="RefSeq" id="WP_052376375.1">
    <property type="nucleotide sequence ID" value="NZ_ASRX01000060.1"/>
</dbReference>
<reference evidence="1 2" key="1">
    <citation type="submission" date="2013-05" db="EMBL/GenBank/DDBJ databases">
        <title>Genome assembly of Chondromyces apiculatus DSM 436.</title>
        <authorList>
            <person name="Sharma G."/>
            <person name="Khatri I."/>
            <person name="Kaur C."/>
            <person name="Mayilraj S."/>
            <person name="Subramanian S."/>
        </authorList>
    </citation>
    <scope>NUCLEOTIDE SEQUENCE [LARGE SCALE GENOMIC DNA]</scope>
    <source>
        <strain evidence="1 2">DSM 436</strain>
    </source>
</reference>